<name>A0A8K0US26_9AGAR</name>
<proteinExistence type="predicted"/>
<dbReference type="Proteomes" id="UP000813824">
    <property type="component" value="Unassembled WGS sequence"/>
</dbReference>
<dbReference type="InterPro" id="IPR011333">
    <property type="entry name" value="SKP1/BTB/POZ_sf"/>
</dbReference>
<comment type="caution">
    <text evidence="3">The sequence shown here is derived from an EMBL/GenBank/DDBJ whole genome shotgun (WGS) entry which is preliminary data.</text>
</comment>
<dbReference type="SUPFAM" id="SSF54695">
    <property type="entry name" value="POZ domain"/>
    <property type="match status" value="1"/>
</dbReference>
<feature type="domain" description="BTB" evidence="2">
    <location>
        <begin position="42"/>
        <end position="114"/>
    </location>
</feature>
<accession>A0A8K0US26</accession>
<dbReference type="OrthoDB" id="3266199at2759"/>
<organism evidence="3 4">
    <name type="scientific">Cristinia sonorae</name>
    <dbReference type="NCBI Taxonomy" id="1940300"/>
    <lineage>
        <taxon>Eukaryota</taxon>
        <taxon>Fungi</taxon>
        <taxon>Dikarya</taxon>
        <taxon>Basidiomycota</taxon>
        <taxon>Agaricomycotina</taxon>
        <taxon>Agaricomycetes</taxon>
        <taxon>Agaricomycetidae</taxon>
        <taxon>Agaricales</taxon>
        <taxon>Pleurotineae</taxon>
        <taxon>Stephanosporaceae</taxon>
        <taxon>Cristinia</taxon>
    </lineage>
</organism>
<evidence type="ECO:0000313" key="4">
    <source>
        <dbReference type="Proteomes" id="UP000813824"/>
    </source>
</evidence>
<gene>
    <name evidence="3" type="ORF">BXZ70DRAFT_1006505</name>
</gene>
<dbReference type="Gene3D" id="3.30.710.10">
    <property type="entry name" value="Potassium Channel Kv1.1, Chain A"/>
    <property type="match status" value="1"/>
</dbReference>
<sequence length="318" mass="35691">MSSQSTTTPRTQVKDLPESVPLPATSTSLDNKIHPQFSDEDTDIVLSSQEGIHFRMHSIVLKLASGWFRTLFTLPQSSQSSSTCPAEVIPMNESADILEVLLSMICGKEIPVSRMQTSMDFIEDILQVVEKYDMPGAASIVRLSVSLNLVKTHPVRVYALACRWGWLDIAKTASSHTLHMDLLAPENVSELRFVGSADLARLLLLHRVRRDQLRRELDSTDLFYANVIPGKCTGCNADINHSRWHTLKYAWVSSLEDKPFIVAEKDLLERPELLDVLDSKCPRCQKSLYNAESTLHNLRSILERLPSTVGFDEEVTSV</sequence>
<dbReference type="CDD" id="cd18186">
    <property type="entry name" value="BTB_POZ_ZBTB_KLHL-like"/>
    <property type="match status" value="1"/>
</dbReference>
<dbReference type="PROSITE" id="PS50097">
    <property type="entry name" value="BTB"/>
    <property type="match status" value="1"/>
</dbReference>
<feature type="region of interest" description="Disordered" evidence="1">
    <location>
        <begin position="1"/>
        <end position="34"/>
    </location>
</feature>
<dbReference type="AlphaFoldDB" id="A0A8K0US26"/>
<reference evidence="3" key="1">
    <citation type="journal article" date="2021" name="New Phytol.">
        <title>Evolutionary innovations through gain and loss of genes in the ectomycorrhizal Boletales.</title>
        <authorList>
            <person name="Wu G."/>
            <person name="Miyauchi S."/>
            <person name="Morin E."/>
            <person name="Kuo A."/>
            <person name="Drula E."/>
            <person name="Varga T."/>
            <person name="Kohler A."/>
            <person name="Feng B."/>
            <person name="Cao Y."/>
            <person name="Lipzen A."/>
            <person name="Daum C."/>
            <person name="Hundley H."/>
            <person name="Pangilinan J."/>
            <person name="Johnson J."/>
            <person name="Barry K."/>
            <person name="LaButti K."/>
            <person name="Ng V."/>
            <person name="Ahrendt S."/>
            <person name="Min B."/>
            <person name="Choi I.G."/>
            <person name="Park H."/>
            <person name="Plett J.M."/>
            <person name="Magnuson J."/>
            <person name="Spatafora J.W."/>
            <person name="Nagy L.G."/>
            <person name="Henrissat B."/>
            <person name="Grigoriev I.V."/>
            <person name="Yang Z.L."/>
            <person name="Xu J."/>
            <person name="Martin F.M."/>
        </authorList>
    </citation>
    <scope>NUCLEOTIDE SEQUENCE</scope>
    <source>
        <strain evidence="3">KKN 215</strain>
    </source>
</reference>
<evidence type="ECO:0000313" key="3">
    <source>
        <dbReference type="EMBL" id="KAH8102596.1"/>
    </source>
</evidence>
<feature type="compositionally biased region" description="Polar residues" evidence="1">
    <location>
        <begin position="1"/>
        <end position="11"/>
    </location>
</feature>
<evidence type="ECO:0000259" key="2">
    <source>
        <dbReference type="PROSITE" id="PS50097"/>
    </source>
</evidence>
<protein>
    <recommendedName>
        <fullName evidence="2">BTB domain-containing protein</fullName>
    </recommendedName>
</protein>
<evidence type="ECO:0000256" key="1">
    <source>
        <dbReference type="SAM" id="MobiDB-lite"/>
    </source>
</evidence>
<dbReference type="InterPro" id="IPR000210">
    <property type="entry name" value="BTB/POZ_dom"/>
</dbReference>
<keyword evidence="4" id="KW-1185">Reference proteome</keyword>
<dbReference type="EMBL" id="JAEVFJ010000009">
    <property type="protein sequence ID" value="KAH8102596.1"/>
    <property type="molecule type" value="Genomic_DNA"/>
</dbReference>
<dbReference type="Pfam" id="PF00651">
    <property type="entry name" value="BTB"/>
    <property type="match status" value="1"/>
</dbReference>